<accession>A0AA88AFY7</accession>
<evidence type="ECO:0000313" key="2">
    <source>
        <dbReference type="Proteomes" id="UP001187192"/>
    </source>
</evidence>
<dbReference type="EMBL" id="BTGU01000041">
    <property type="protein sequence ID" value="GMN52292.1"/>
    <property type="molecule type" value="Genomic_DNA"/>
</dbReference>
<proteinExistence type="predicted"/>
<protein>
    <submittedName>
        <fullName evidence="1">Uncharacterized protein</fullName>
    </submittedName>
</protein>
<name>A0AA88AFY7_FICCA</name>
<dbReference type="Proteomes" id="UP001187192">
    <property type="component" value="Unassembled WGS sequence"/>
</dbReference>
<sequence length="147" mass="16653">MYPKIIPNHIIIQSNPKIPNNHRHRFCRHHHIVEERVPKLSRASVVAPSPEIQMRRMNIAIELVKCRLAGKIIRKAFEAAAAAISSQIWETCKFYKSRLHETSNGRSTTSRTRTTIAALICATATRITSPSECRWRSLAATVQVAMV</sequence>
<comment type="caution">
    <text evidence="1">The sequence shown here is derived from an EMBL/GenBank/DDBJ whole genome shotgun (WGS) entry which is preliminary data.</text>
</comment>
<dbReference type="AlphaFoldDB" id="A0AA88AFY7"/>
<keyword evidence="2" id="KW-1185">Reference proteome</keyword>
<organism evidence="1 2">
    <name type="scientific">Ficus carica</name>
    <name type="common">Common fig</name>
    <dbReference type="NCBI Taxonomy" id="3494"/>
    <lineage>
        <taxon>Eukaryota</taxon>
        <taxon>Viridiplantae</taxon>
        <taxon>Streptophyta</taxon>
        <taxon>Embryophyta</taxon>
        <taxon>Tracheophyta</taxon>
        <taxon>Spermatophyta</taxon>
        <taxon>Magnoliopsida</taxon>
        <taxon>eudicotyledons</taxon>
        <taxon>Gunneridae</taxon>
        <taxon>Pentapetalae</taxon>
        <taxon>rosids</taxon>
        <taxon>fabids</taxon>
        <taxon>Rosales</taxon>
        <taxon>Moraceae</taxon>
        <taxon>Ficeae</taxon>
        <taxon>Ficus</taxon>
    </lineage>
</organism>
<evidence type="ECO:0000313" key="1">
    <source>
        <dbReference type="EMBL" id="GMN52292.1"/>
    </source>
</evidence>
<gene>
    <name evidence="1" type="ORF">TIFTF001_021446</name>
</gene>
<reference evidence="1" key="1">
    <citation type="submission" date="2023-07" db="EMBL/GenBank/DDBJ databases">
        <title>draft genome sequence of fig (Ficus carica).</title>
        <authorList>
            <person name="Takahashi T."/>
            <person name="Nishimura K."/>
        </authorList>
    </citation>
    <scope>NUCLEOTIDE SEQUENCE</scope>
</reference>